<protein>
    <submittedName>
        <fullName evidence="1">Uncharacterized protein</fullName>
    </submittedName>
</protein>
<gene>
    <name evidence="1" type="ORF">RCL2_002689700</name>
</gene>
<dbReference type="Proteomes" id="UP000615446">
    <property type="component" value="Unassembled WGS sequence"/>
</dbReference>
<accession>A0A8H3M7Z2</accession>
<dbReference type="AlphaFoldDB" id="A0A8H3M7Z2"/>
<comment type="caution">
    <text evidence="1">The sequence shown here is derived from an EMBL/GenBank/DDBJ whole genome shotgun (WGS) entry which is preliminary data.</text>
</comment>
<sequence length="115" mass="13192">MLKEKKIESSFHYVLLRADVRNRASSVNGVEFFRLEIIIANEFSAFSSLVPFSGMPSSLKISILKDDVGTSIFPINKSSRRRLSKIRHVKGDMLDNCVIWFSRMGVYKKYLLTIT</sequence>
<dbReference type="EMBL" id="BLAL01000285">
    <property type="protein sequence ID" value="GET00443.1"/>
    <property type="molecule type" value="Genomic_DNA"/>
</dbReference>
<proteinExistence type="predicted"/>
<organism evidence="1 2">
    <name type="scientific">Rhizophagus clarus</name>
    <dbReference type="NCBI Taxonomy" id="94130"/>
    <lineage>
        <taxon>Eukaryota</taxon>
        <taxon>Fungi</taxon>
        <taxon>Fungi incertae sedis</taxon>
        <taxon>Mucoromycota</taxon>
        <taxon>Glomeromycotina</taxon>
        <taxon>Glomeromycetes</taxon>
        <taxon>Glomerales</taxon>
        <taxon>Glomeraceae</taxon>
        <taxon>Rhizophagus</taxon>
    </lineage>
</organism>
<reference evidence="1" key="1">
    <citation type="submission" date="2019-10" db="EMBL/GenBank/DDBJ databases">
        <title>Conservation and host-specific expression of non-tandemly repeated heterogenous ribosome RNA gene in arbuscular mycorrhizal fungi.</title>
        <authorList>
            <person name="Maeda T."/>
            <person name="Kobayashi Y."/>
            <person name="Nakagawa T."/>
            <person name="Ezawa T."/>
            <person name="Yamaguchi K."/>
            <person name="Bino T."/>
            <person name="Nishimoto Y."/>
            <person name="Shigenobu S."/>
            <person name="Kawaguchi M."/>
        </authorList>
    </citation>
    <scope>NUCLEOTIDE SEQUENCE</scope>
    <source>
        <strain evidence="1">HR1</strain>
    </source>
</reference>
<name>A0A8H3M7Z2_9GLOM</name>
<evidence type="ECO:0000313" key="2">
    <source>
        <dbReference type="Proteomes" id="UP000615446"/>
    </source>
</evidence>
<evidence type="ECO:0000313" key="1">
    <source>
        <dbReference type="EMBL" id="GET00443.1"/>
    </source>
</evidence>